<keyword evidence="1" id="KW-0812">Transmembrane</keyword>
<reference evidence="2 3" key="2">
    <citation type="submission" date="2018-11" db="EMBL/GenBank/DDBJ databases">
        <authorList>
            <consortium name="Pathogen Informatics"/>
        </authorList>
    </citation>
    <scope>NUCLEOTIDE SEQUENCE [LARGE SCALE GENOMIC DNA]</scope>
    <source>
        <strain evidence="2">Dakar</strain>
        <strain evidence="3">Dakar, Senegal</strain>
    </source>
</reference>
<name>A0A183L663_9TREM</name>
<dbReference type="EMBL" id="UZAK01050871">
    <property type="protein sequence ID" value="VDP80385.1"/>
    <property type="molecule type" value="Genomic_DNA"/>
</dbReference>
<dbReference type="STRING" id="6186.A0A183L663"/>
<gene>
    <name evidence="2" type="ORF">SCUD_LOCUS22832</name>
</gene>
<dbReference type="Proteomes" id="UP000279833">
    <property type="component" value="Unassembled WGS sequence"/>
</dbReference>
<protein>
    <submittedName>
        <fullName evidence="4">CCHC-type domain-containing protein</fullName>
    </submittedName>
</protein>
<sequence>MNLSSNRRHNQSSVLGLASRNQPSTLLAHFDAPQPQCQACNLTGHRQSQCETTSDKSVSFLAWHKLLNKTPWPPIAEQIKNLTYCLNCLEEHHETYNKVNARQVCYLLRCYHCCCFPPNLSRFFFLFSKFNVVLSISLVFFKALVTLNLILTS</sequence>
<evidence type="ECO:0000256" key="1">
    <source>
        <dbReference type="SAM" id="Phobius"/>
    </source>
</evidence>
<keyword evidence="1" id="KW-0472">Membrane</keyword>
<evidence type="ECO:0000313" key="3">
    <source>
        <dbReference type="Proteomes" id="UP000279833"/>
    </source>
</evidence>
<reference evidence="4" key="1">
    <citation type="submission" date="2016-06" db="UniProtKB">
        <authorList>
            <consortium name="WormBaseParasite"/>
        </authorList>
    </citation>
    <scope>IDENTIFICATION</scope>
</reference>
<evidence type="ECO:0000313" key="4">
    <source>
        <dbReference type="WBParaSite" id="SCUD_0002283401-mRNA-1"/>
    </source>
</evidence>
<evidence type="ECO:0000313" key="2">
    <source>
        <dbReference type="EMBL" id="VDP80385.1"/>
    </source>
</evidence>
<keyword evidence="3" id="KW-1185">Reference proteome</keyword>
<dbReference type="AlphaFoldDB" id="A0A183L663"/>
<feature type="transmembrane region" description="Helical" evidence="1">
    <location>
        <begin position="130"/>
        <end position="151"/>
    </location>
</feature>
<keyword evidence="1" id="KW-1133">Transmembrane helix</keyword>
<accession>A0A183L663</accession>
<proteinExistence type="predicted"/>
<dbReference type="WBParaSite" id="SCUD_0002283401-mRNA-1">
    <property type="protein sequence ID" value="SCUD_0002283401-mRNA-1"/>
    <property type="gene ID" value="SCUD_0002283401"/>
</dbReference>
<organism evidence="4">
    <name type="scientific">Schistosoma curassoni</name>
    <dbReference type="NCBI Taxonomy" id="6186"/>
    <lineage>
        <taxon>Eukaryota</taxon>
        <taxon>Metazoa</taxon>
        <taxon>Spiralia</taxon>
        <taxon>Lophotrochozoa</taxon>
        <taxon>Platyhelminthes</taxon>
        <taxon>Trematoda</taxon>
        <taxon>Digenea</taxon>
        <taxon>Strigeidida</taxon>
        <taxon>Schistosomatoidea</taxon>
        <taxon>Schistosomatidae</taxon>
        <taxon>Schistosoma</taxon>
    </lineage>
</organism>